<dbReference type="Ensembl" id="ENSGACT00000001200.1">
    <property type="protein sequence ID" value="ENSGACP00000001200.1"/>
    <property type="gene ID" value="ENSGACG00000000928.1"/>
</dbReference>
<dbReference type="GO" id="GO:0003676">
    <property type="term" value="F:nucleic acid binding"/>
    <property type="evidence" value="ECO:0007669"/>
    <property type="project" value="InterPro"/>
</dbReference>
<dbReference type="SUPFAM" id="SSF53098">
    <property type="entry name" value="Ribonuclease H-like"/>
    <property type="match status" value="1"/>
</dbReference>
<evidence type="ECO:0000259" key="1">
    <source>
        <dbReference type="Pfam" id="PF17921"/>
    </source>
</evidence>
<dbReference type="InParanoid" id="G3N7C3"/>
<dbReference type="AlphaFoldDB" id="G3N7C3"/>
<dbReference type="Gene3D" id="3.30.420.10">
    <property type="entry name" value="Ribonuclease H-like superfamily/Ribonuclease H"/>
    <property type="match status" value="1"/>
</dbReference>
<dbReference type="OMA" id="GTWERQI"/>
<dbReference type="InterPro" id="IPR041588">
    <property type="entry name" value="Integrase_H2C2"/>
</dbReference>
<proteinExistence type="predicted"/>
<dbReference type="Pfam" id="PF17921">
    <property type="entry name" value="Integrase_H2C2"/>
    <property type="match status" value="1"/>
</dbReference>
<reference evidence="3" key="1">
    <citation type="submission" date="2006-01" db="EMBL/GenBank/DDBJ databases">
        <authorList>
            <person name="Lindblad-Toh K."/>
            <person name="Mauceli E."/>
            <person name="Grabherr M."/>
            <person name="Chang J.L."/>
            <person name="Lander E.S."/>
        </authorList>
    </citation>
    <scope>NUCLEOTIDE SEQUENCE [LARGE SCALE GENOMIC DNA]</scope>
</reference>
<dbReference type="STRING" id="69293.ENSGACP00000001200"/>
<sequence>LDAFLDAEDVLKVEGRLSRSSFPNSFKHPTVIPPGHHVTNLIIAHYHETVKHQGKGFTINEIRSDGYWICGLSRAVATHIRHCVTCRRVRRPVESQRMSDLPVERAEPTRPFTYCGMECFGPFWTKQGRKQEKRYGLLLTCFCSRAIHIEMLEDLSTDTFINGLICFIALRGAELDMNRLNVFLTEKQCDFVMNAPHASHAGGVWERQIRTVRSVLNATLLLSPDHCATMAIVNSRPLTADALDGHNRLEPLTPNHLITMKSTPALPPPGKFEREDLYGRKRWRQVQYLTEQFGSRWKREYLHSITTRQCWHSTKRNLQVGDIVM</sequence>
<accession>G3N7C3</accession>
<reference evidence="3" key="2">
    <citation type="submission" date="2024-04" db="UniProtKB">
        <authorList>
            <consortium name="Ensembl"/>
        </authorList>
    </citation>
    <scope>IDENTIFICATION</scope>
</reference>
<dbReference type="InterPro" id="IPR040676">
    <property type="entry name" value="DUF5641"/>
</dbReference>
<dbReference type="Gene3D" id="1.10.340.70">
    <property type="match status" value="1"/>
</dbReference>
<dbReference type="Bgee" id="ENSGACG00000000928">
    <property type="expression patterns" value="Expressed in spleen and 1 other cell type or tissue"/>
</dbReference>
<dbReference type="Pfam" id="PF18701">
    <property type="entry name" value="DUF5641"/>
    <property type="match status" value="1"/>
</dbReference>
<organism evidence="3">
    <name type="scientific">Gasterosteus aculeatus</name>
    <name type="common">Three-spined stickleback</name>
    <dbReference type="NCBI Taxonomy" id="69293"/>
    <lineage>
        <taxon>Eukaryota</taxon>
        <taxon>Metazoa</taxon>
        <taxon>Chordata</taxon>
        <taxon>Craniata</taxon>
        <taxon>Vertebrata</taxon>
        <taxon>Euteleostomi</taxon>
        <taxon>Actinopterygii</taxon>
        <taxon>Neopterygii</taxon>
        <taxon>Teleostei</taxon>
        <taxon>Neoteleostei</taxon>
        <taxon>Acanthomorphata</taxon>
        <taxon>Eupercaria</taxon>
        <taxon>Perciformes</taxon>
        <taxon>Cottioidei</taxon>
        <taxon>Gasterosteales</taxon>
        <taxon>Gasterosteidae</taxon>
        <taxon>Gasterosteus</taxon>
    </lineage>
</organism>
<evidence type="ECO:0000313" key="3">
    <source>
        <dbReference type="Ensembl" id="ENSGACP00000001200.1"/>
    </source>
</evidence>
<feature type="domain" description="DUF5641" evidence="2">
    <location>
        <begin position="281"/>
        <end position="325"/>
    </location>
</feature>
<evidence type="ECO:0000259" key="2">
    <source>
        <dbReference type="Pfam" id="PF18701"/>
    </source>
</evidence>
<feature type="domain" description="Integrase zinc-binding" evidence="1">
    <location>
        <begin position="38"/>
        <end position="90"/>
    </location>
</feature>
<evidence type="ECO:0008006" key="4">
    <source>
        <dbReference type="Google" id="ProtNLM"/>
    </source>
</evidence>
<protein>
    <recommendedName>
        <fullName evidence="4">Integrase zinc-binding domain-containing protein</fullName>
    </recommendedName>
</protein>
<dbReference type="PANTHER" id="PTHR47331">
    <property type="entry name" value="PHD-TYPE DOMAIN-CONTAINING PROTEIN"/>
    <property type="match status" value="1"/>
</dbReference>
<dbReference type="eggNOG" id="ENOG502SXP9">
    <property type="taxonomic scope" value="Eukaryota"/>
</dbReference>
<name>G3N7C3_GASAC</name>
<dbReference type="InterPro" id="IPR036397">
    <property type="entry name" value="RNaseH_sf"/>
</dbReference>
<dbReference type="PANTHER" id="PTHR47331:SF5">
    <property type="entry name" value="RIBONUCLEASE H"/>
    <property type="match status" value="1"/>
</dbReference>
<dbReference type="InterPro" id="IPR012337">
    <property type="entry name" value="RNaseH-like_sf"/>
</dbReference>